<dbReference type="RefSeq" id="WP_377005838.1">
    <property type="nucleotide sequence ID" value="NZ_JBHSGG010000049.1"/>
</dbReference>
<feature type="transmembrane region" description="Helical" evidence="1">
    <location>
        <begin position="69"/>
        <end position="86"/>
    </location>
</feature>
<name>A0ABV9NNI2_9GAMM</name>
<protein>
    <submittedName>
        <fullName evidence="2">Uncharacterized protein</fullName>
    </submittedName>
</protein>
<dbReference type="EMBL" id="JBHSGG010000049">
    <property type="protein sequence ID" value="MFC4729711.1"/>
    <property type="molecule type" value="Genomic_DNA"/>
</dbReference>
<sequence length="132" mass="13643">MPVILEPAPSRLGAALERGLLAALCLTSALAAVVLHQRGVAPGGTAFALASAAIAGWAFMAAPRSRRRFGLLARALLAFACVPWLLGQPAVAVLLAACAGAGVVADLVWRERLDALGALGARTRRIWRPKAD</sequence>
<gene>
    <name evidence="2" type="ORF">ACFO3Q_16195</name>
</gene>
<evidence type="ECO:0000313" key="2">
    <source>
        <dbReference type="EMBL" id="MFC4729711.1"/>
    </source>
</evidence>
<feature type="transmembrane region" description="Helical" evidence="1">
    <location>
        <begin position="41"/>
        <end position="62"/>
    </location>
</feature>
<keyword evidence="3" id="KW-1185">Reference proteome</keyword>
<reference evidence="3" key="1">
    <citation type="journal article" date="2019" name="Int. J. Syst. Evol. Microbiol.">
        <title>The Global Catalogue of Microorganisms (GCM) 10K type strain sequencing project: providing services to taxonomists for standard genome sequencing and annotation.</title>
        <authorList>
            <consortium name="The Broad Institute Genomics Platform"/>
            <consortium name="The Broad Institute Genome Sequencing Center for Infectious Disease"/>
            <person name="Wu L."/>
            <person name="Ma J."/>
        </authorList>
    </citation>
    <scope>NUCLEOTIDE SEQUENCE [LARGE SCALE GENOMIC DNA]</scope>
    <source>
        <strain evidence="3">CGMCC 1.13574</strain>
    </source>
</reference>
<dbReference type="Proteomes" id="UP001595892">
    <property type="component" value="Unassembled WGS sequence"/>
</dbReference>
<accession>A0ABV9NNI2</accession>
<evidence type="ECO:0000313" key="3">
    <source>
        <dbReference type="Proteomes" id="UP001595892"/>
    </source>
</evidence>
<evidence type="ECO:0000256" key="1">
    <source>
        <dbReference type="SAM" id="Phobius"/>
    </source>
</evidence>
<keyword evidence="1" id="KW-0812">Transmembrane</keyword>
<keyword evidence="1" id="KW-0472">Membrane</keyword>
<comment type="caution">
    <text evidence="2">The sequence shown here is derived from an EMBL/GenBank/DDBJ whole genome shotgun (WGS) entry which is preliminary data.</text>
</comment>
<keyword evidence="1" id="KW-1133">Transmembrane helix</keyword>
<proteinExistence type="predicted"/>
<organism evidence="2 3">
    <name type="scientific">Coralloluteibacterium thermophilum</name>
    <dbReference type="NCBI Taxonomy" id="2707049"/>
    <lineage>
        <taxon>Bacteria</taxon>
        <taxon>Pseudomonadati</taxon>
        <taxon>Pseudomonadota</taxon>
        <taxon>Gammaproteobacteria</taxon>
        <taxon>Lysobacterales</taxon>
        <taxon>Lysobacteraceae</taxon>
        <taxon>Coralloluteibacterium</taxon>
    </lineage>
</organism>